<dbReference type="Gene3D" id="3.20.20.190">
    <property type="entry name" value="Phosphatidylinositol (PI) phosphodiesterase"/>
    <property type="match status" value="1"/>
</dbReference>
<protein>
    <submittedName>
        <fullName evidence="2">Glycerophosphodiester phosphodiesterase</fullName>
    </submittedName>
</protein>
<evidence type="ECO:0000313" key="2">
    <source>
        <dbReference type="EMBL" id="NEW04818.1"/>
    </source>
</evidence>
<organism evidence="2">
    <name type="scientific">Paenibacillus sp. SYP-B3998</name>
    <dbReference type="NCBI Taxonomy" id="2678564"/>
    <lineage>
        <taxon>Bacteria</taxon>
        <taxon>Bacillati</taxon>
        <taxon>Bacillota</taxon>
        <taxon>Bacilli</taxon>
        <taxon>Bacillales</taxon>
        <taxon>Paenibacillaceae</taxon>
        <taxon>Paenibacillus</taxon>
    </lineage>
</organism>
<accession>A0A6G3ZS05</accession>
<dbReference type="PANTHER" id="PTHR46211">
    <property type="entry name" value="GLYCEROPHOSPHORYL DIESTER PHOSPHODIESTERASE"/>
    <property type="match status" value="1"/>
</dbReference>
<comment type="caution">
    <text evidence="2">The sequence shown here is derived from an EMBL/GenBank/DDBJ whole genome shotgun (WGS) entry which is preliminary data.</text>
</comment>
<gene>
    <name evidence="2" type="ORF">GK047_02140</name>
</gene>
<reference evidence="2" key="1">
    <citation type="submission" date="2020-02" db="EMBL/GenBank/DDBJ databases">
        <authorList>
            <person name="Shen X.-R."/>
            <person name="Zhang Y.-X."/>
        </authorList>
    </citation>
    <scope>NUCLEOTIDE SEQUENCE</scope>
    <source>
        <strain evidence="2">SYP-B3998</strain>
    </source>
</reference>
<dbReference type="CDD" id="cd08556">
    <property type="entry name" value="GDPD"/>
    <property type="match status" value="1"/>
</dbReference>
<dbReference type="SUPFAM" id="SSF51695">
    <property type="entry name" value="PLC-like phosphodiesterases"/>
    <property type="match status" value="1"/>
</dbReference>
<dbReference type="PANTHER" id="PTHR46211:SF1">
    <property type="entry name" value="GLYCEROPHOSPHODIESTER PHOSPHODIESTERASE, CYTOPLASMIC"/>
    <property type="match status" value="1"/>
</dbReference>
<dbReference type="AlphaFoldDB" id="A0A6G3ZS05"/>
<name>A0A6G3ZS05_9BACL</name>
<dbReference type="GO" id="GO:0006629">
    <property type="term" value="P:lipid metabolic process"/>
    <property type="evidence" value="ECO:0007669"/>
    <property type="project" value="InterPro"/>
</dbReference>
<dbReference type="PROSITE" id="PS51704">
    <property type="entry name" value="GP_PDE"/>
    <property type="match status" value="1"/>
</dbReference>
<dbReference type="InterPro" id="IPR030395">
    <property type="entry name" value="GP_PDE_dom"/>
</dbReference>
<dbReference type="GO" id="GO:0008081">
    <property type="term" value="F:phosphoric diester hydrolase activity"/>
    <property type="evidence" value="ECO:0007669"/>
    <property type="project" value="InterPro"/>
</dbReference>
<feature type="domain" description="GP-PDE" evidence="1">
    <location>
        <begin position="5"/>
        <end position="236"/>
    </location>
</feature>
<dbReference type="InterPro" id="IPR017946">
    <property type="entry name" value="PLC-like_Pdiesterase_TIM-brl"/>
</dbReference>
<evidence type="ECO:0000259" key="1">
    <source>
        <dbReference type="PROSITE" id="PS51704"/>
    </source>
</evidence>
<sequence length="239" mass="26941">MEADFPIIAAHTGCGQAPDNTIESFLEGVRSGANIVEVDLRITKEGTVVLLHDDHPYLHTYTYEQLNQYEVRSSISPIYEQHELVKLTQLLEVAKQYEVALNLDIKIPAAIEPVMKVIKQFDRLDHIFITGCSDQITNGHMDTQVLYNTPREFTAQEQAAYTLYATKVCQTALAGRYYGLNLDYLTCRQELVELAHASGLAVWVYTVNLSADLRRFIEMGVDVITTKEVTLLAELKTGR</sequence>
<dbReference type="EMBL" id="JAAIKC010000001">
    <property type="protein sequence ID" value="NEW04818.1"/>
    <property type="molecule type" value="Genomic_DNA"/>
</dbReference>
<proteinExistence type="predicted"/>
<dbReference type="Pfam" id="PF03009">
    <property type="entry name" value="GDPD"/>
    <property type="match status" value="1"/>
</dbReference>